<evidence type="ECO:0000313" key="3">
    <source>
        <dbReference type="Proteomes" id="UP001499851"/>
    </source>
</evidence>
<accession>A0ABP4TXX8</accession>
<name>A0ABP4TXX8_9ACTN</name>
<dbReference type="RefSeq" id="WP_344492485.1">
    <property type="nucleotide sequence ID" value="NZ_BAAAQF010000034.1"/>
</dbReference>
<dbReference type="SUPFAM" id="SSF69118">
    <property type="entry name" value="AhpD-like"/>
    <property type="match status" value="1"/>
</dbReference>
<dbReference type="EMBL" id="BAAAQF010000034">
    <property type="protein sequence ID" value="GAA1694889.1"/>
    <property type="molecule type" value="Genomic_DNA"/>
</dbReference>
<organism evidence="2 3">
    <name type="scientific">Glycomyces endophyticus</name>
    <dbReference type="NCBI Taxonomy" id="480996"/>
    <lineage>
        <taxon>Bacteria</taxon>
        <taxon>Bacillati</taxon>
        <taxon>Actinomycetota</taxon>
        <taxon>Actinomycetes</taxon>
        <taxon>Glycomycetales</taxon>
        <taxon>Glycomycetaceae</taxon>
        <taxon>Glycomyces</taxon>
    </lineage>
</organism>
<reference evidence="3" key="1">
    <citation type="journal article" date="2019" name="Int. J. Syst. Evol. Microbiol.">
        <title>The Global Catalogue of Microorganisms (GCM) 10K type strain sequencing project: providing services to taxonomists for standard genome sequencing and annotation.</title>
        <authorList>
            <consortium name="The Broad Institute Genomics Platform"/>
            <consortium name="The Broad Institute Genome Sequencing Center for Infectious Disease"/>
            <person name="Wu L."/>
            <person name="Ma J."/>
        </authorList>
    </citation>
    <scope>NUCLEOTIDE SEQUENCE [LARGE SCALE GENOMIC DNA]</scope>
    <source>
        <strain evidence="3">JCM 16001</strain>
    </source>
</reference>
<dbReference type="InterPro" id="IPR004675">
    <property type="entry name" value="AhpD_core"/>
</dbReference>
<keyword evidence="3" id="KW-1185">Reference proteome</keyword>
<evidence type="ECO:0000313" key="2">
    <source>
        <dbReference type="EMBL" id="GAA1694889.1"/>
    </source>
</evidence>
<dbReference type="Proteomes" id="UP001499851">
    <property type="component" value="Unassembled WGS sequence"/>
</dbReference>
<evidence type="ECO:0000259" key="1">
    <source>
        <dbReference type="Pfam" id="PF02627"/>
    </source>
</evidence>
<dbReference type="InterPro" id="IPR003779">
    <property type="entry name" value="CMD-like"/>
</dbReference>
<gene>
    <name evidence="2" type="ORF">GCM10009830_48400</name>
</gene>
<protein>
    <submittedName>
        <fullName evidence="2">Carboxymuconolactone decarboxylase family protein</fullName>
    </submittedName>
</protein>
<dbReference type="PANTHER" id="PTHR34846:SF7">
    <property type="entry name" value="BLL7811 PROTEIN"/>
    <property type="match status" value="1"/>
</dbReference>
<dbReference type="InterPro" id="IPR029032">
    <property type="entry name" value="AhpD-like"/>
</dbReference>
<dbReference type="NCBIfam" id="TIGR00778">
    <property type="entry name" value="ahpD_dom"/>
    <property type="match status" value="1"/>
</dbReference>
<proteinExistence type="predicted"/>
<sequence length="157" mass="16538">MEPRFNFYASPVAGKVVKFINSAAKAVEGAGLPAEIPNLVLLRASQINGCGFCTDMHYKDAVHAGEDPVRLNLVAAWREAVPFTGAERAALALTEEGTRIADAQTGIDAGVWDAAREEFDDDQLAGLISVIAVINAYNRLNVLAGSPAGGYTAGQYA</sequence>
<comment type="caution">
    <text evidence="2">The sequence shown here is derived from an EMBL/GenBank/DDBJ whole genome shotgun (WGS) entry which is preliminary data.</text>
</comment>
<dbReference type="PANTHER" id="PTHR34846">
    <property type="entry name" value="4-CARBOXYMUCONOLACTONE DECARBOXYLASE FAMILY PROTEIN (AFU_ORTHOLOGUE AFUA_6G11590)"/>
    <property type="match status" value="1"/>
</dbReference>
<dbReference type="Pfam" id="PF02627">
    <property type="entry name" value="CMD"/>
    <property type="match status" value="1"/>
</dbReference>
<dbReference type="Gene3D" id="1.20.1290.10">
    <property type="entry name" value="AhpD-like"/>
    <property type="match status" value="1"/>
</dbReference>
<feature type="domain" description="Carboxymuconolactone decarboxylase-like" evidence="1">
    <location>
        <begin position="25"/>
        <end position="96"/>
    </location>
</feature>